<feature type="signal peptide" evidence="1">
    <location>
        <begin position="1"/>
        <end position="18"/>
    </location>
</feature>
<feature type="non-terminal residue" evidence="2">
    <location>
        <position position="1"/>
    </location>
</feature>
<feature type="non-terminal residue" evidence="2">
    <location>
        <position position="257"/>
    </location>
</feature>
<dbReference type="PANTHER" id="PTHR46579">
    <property type="entry name" value="F5/8 TYPE C DOMAIN-CONTAINING PROTEIN-RELATED"/>
    <property type="match status" value="1"/>
</dbReference>
<evidence type="ECO:0000313" key="2">
    <source>
        <dbReference type="EMBL" id="RIB06185.1"/>
    </source>
</evidence>
<dbReference type="AlphaFoldDB" id="A0A397U7D5"/>
<accession>A0A397U7D5</accession>
<keyword evidence="1" id="KW-0732">Signal</keyword>
<organism evidence="2 3">
    <name type="scientific">Gigaspora rosea</name>
    <dbReference type="NCBI Taxonomy" id="44941"/>
    <lineage>
        <taxon>Eukaryota</taxon>
        <taxon>Fungi</taxon>
        <taxon>Fungi incertae sedis</taxon>
        <taxon>Mucoromycota</taxon>
        <taxon>Glomeromycotina</taxon>
        <taxon>Glomeromycetes</taxon>
        <taxon>Diversisporales</taxon>
        <taxon>Gigasporaceae</taxon>
        <taxon>Gigaspora</taxon>
    </lineage>
</organism>
<dbReference type="EMBL" id="QKWP01001855">
    <property type="protein sequence ID" value="RIB06185.1"/>
    <property type="molecule type" value="Genomic_DNA"/>
</dbReference>
<proteinExistence type="predicted"/>
<evidence type="ECO:0000256" key="1">
    <source>
        <dbReference type="SAM" id="SignalP"/>
    </source>
</evidence>
<comment type="caution">
    <text evidence="2">The sequence shown here is derived from an EMBL/GenBank/DDBJ whole genome shotgun (WGS) entry which is preliminary data.</text>
</comment>
<sequence>FTLRAHVLSLSGDLLALAKVMYTTGHNSYKACRFCSIQGIYCQRNRHEYYPLKPPTGMSGRRYDPKDLPLRTHENYVRDAIAIEHINGKLYKDGAQKRGLNGRSILFELNSIEFPISFPVDIMHVLFENVAPAMLRHWSSTFFKDSQISNADYILSNSDWTKIVKIMESNRKNMPLNFGRPLIDIQRHSAAFKAEDWLNWVVLYLLPLLQDYLPERYLNGWTKFVYMTKLCLKKSISIEELAEISNLFREFVTHYEK</sequence>
<feature type="chain" id="PRO_5017458593" evidence="1">
    <location>
        <begin position="19"/>
        <end position="257"/>
    </location>
</feature>
<protein>
    <submittedName>
        <fullName evidence="2">Uncharacterized protein</fullName>
    </submittedName>
</protein>
<dbReference type="OrthoDB" id="2413534at2759"/>
<dbReference type="PANTHER" id="PTHR46579:SF1">
    <property type="entry name" value="F5_8 TYPE C DOMAIN-CONTAINING PROTEIN"/>
    <property type="match status" value="1"/>
</dbReference>
<reference evidence="2 3" key="1">
    <citation type="submission" date="2018-06" db="EMBL/GenBank/DDBJ databases">
        <title>Comparative genomics reveals the genomic features of Rhizophagus irregularis, R. cerebriforme, R. diaphanum and Gigaspora rosea, and their symbiotic lifestyle signature.</title>
        <authorList>
            <person name="Morin E."/>
            <person name="San Clemente H."/>
            <person name="Chen E.C.H."/>
            <person name="De La Providencia I."/>
            <person name="Hainaut M."/>
            <person name="Kuo A."/>
            <person name="Kohler A."/>
            <person name="Murat C."/>
            <person name="Tang N."/>
            <person name="Roy S."/>
            <person name="Loubradou J."/>
            <person name="Henrissat B."/>
            <person name="Grigoriev I.V."/>
            <person name="Corradi N."/>
            <person name="Roux C."/>
            <person name="Martin F.M."/>
        </authorList>
    </citation>
    <scope>NUCLEOTIDE SEQUENCE [LARGE SCALE GENOMIC DNA]</scope>
    <source>
        <strain evidence="2 3">DAOM 194757</strain>
    </source>
</reference>
<gene>
    <name evidence="2" type="ORF">C2G38_1910086</name>
</gene>
<evidence type="ECO:0000313" key="3">
    <source>
        <dbReference type="Proteomes" id="UP000266673"/>
    </source>
</evidence>
<dbReference type="Proteomes" id="UP000266673">
    <property type="component" value="Unassembled WGS sequence"/>
</dbReference>
<name>A0A397U7D5_9GLOM</name>
<keyword evidence="3" id="KW-1185">Reference proteome</keyword>